<name>A0AAF0X655_DAUCS</name>
<evidence type="ECO:0000313" key="2">
    <source>
        <dbReference type="Proteomes" id="UP000077755"/>
    </source>
</evidence>
<reference evidence="1" key="1">
    <citation type="journal article" date="2016" name="Nat. Genet.">
        <title>A high-quality carrot genome assembly provides new insights into carotenoid accumulation and asterid genome evolution.</title>
        <authorList>
            <person name="Iorizzo M."/>
            <person name="Ellison S."/>
            <person name="Senalik D."/>
            <person name="Zeng P."/>
            <person name="Satapoomin P."/>
            <person name="Huang J."/>
            <person name="Bowman M."/>
            <person name="Iovene M."/>
            <person name="Sanseverino W."/>
            <person name="Cavagnaro P."/>
            <person name="Yildiz M."/>
            <person name="Macko-Podgorni A."/>
            <person name="Moranska E."/>
            <person name="Grzebelus E."/>
            <person name="Grzebelus D."/>
            <person name="Ashrafi H."/>
            <person name="Zheng Z."/>
            <person name="Cheng S."/>
            <person name="Spooner D."/>
            <person name="Van Deynze A."/>
            <person name="Simon P."/>
        </authorList>
    </citation>
    <scope>NUCLEOTIDE SEQUENCE</scope>
    <source>
        <tissue evidence="1">Leaf</tissue>
    </source>
</reference>
<accession>A0AAF0X655</accession>
<evidence type="ECO:0000313" key="1">
    <source>
        <dbReference type="EMBL" id="WOH02516.1"/>
    </source>
</evidence>
<reference evidence="1" key="2">
    <citation type="submission" date="2022-03" db="EMBL/GenBank/DDBJ databases">
        <title>Draft title - Genomic analysis of global carrot germplasm unveils the trajectory of domestication and the origin of high carotenoid orange carrot.</title>
        <authorList>
            <person name="Iorizzo M."/>
            <person name="Ellison S."/>
            <person name="Senalik D."/>
            <person name="Macko-Podgorni A."/>
            <person name="Grzebelus D."/>
            <person name="Bostan H."/>
            <person name="Rolling W."/>
            <person name="Curaba J."/>
            <person name="Simon P."/>
        </authorList>
    </citation>
    <scope>NUCLEOTIDE SEQUENCE</scope>
    <source>
        <tissue evidence="1">Leaf</tissue>
    </source>
</reference>
<organism evidence="1 2">
    <name type="scientific">Daucus carota subsp. sativus</name>
    <name type="common">Carrot</name>
    <dbReference type="NCBI Taxonomy" id="79200"/>
    <lineage>
        <taxon>Eukaryota</taxon>
        <taxon>Viridiplantae</taxon>
        <taxon>Streptophyta</taxon>
        <taxon>Embryophyta</taxon>
        <taxon>Tracheophyta</taxon>
        <taxon>Spermatophyta</taxon>
        <taxon>Magnoliopsida</taxon>
        <taxon>eudicotyledons</taxon>
        <taxon>Gunneridae</taxon>
        <taxon>Pentapetalae</taxon>
        <taxon>asterids</taxon>
        <taxon>campanulids</taxon>
        <taxon>Apiales</taxon>
        <taxon>Apiaceae</taxon>
        <taxon>Apioideae</taxon>
        <taxon>Scandiceae</taxon>
        <taxon>Daucinae</taxon>
        <taxon>Daucus</taxon>
        <taxon>Daucus sect. Daucus</taxon>
    </lineage>
</organism>
<dbReference type="Proteomes" id="UP000077755">
    <property type="component" value="Chromosome 5"/>
</dbReference>
<dbReference type="PANTHER" id="PTHR33527">
    <property type="entry name" value="OS07G0274300 PROTEIN"/>
    <property type="match status" value="1"/>
</dbReference>
<protein>
    <submittedName>
        <fullName evidence="1">Uncharacterized protein</fullName>
    </submittedName>
</protein>
<keyword evidence="2" id="KW-1185">Reference proteome</keyword>
<dbReference type="AlphaFoldDB" id="A0AAF0X655"/>
<proteinExistence type="predicted"/>
<gene>
    <name evidence="1" type="ORF">DCAR_0521905</name>
</gene>
<dbReference type="EMBL" id="CP093347">
    <property type="protein sequence ID" value="WOH02516.1"/>
    <property type="molecule type" value="Genomic_DNA"/>
</dbReference>
<dbReference type="PANTHER" id="PTHR33527:SF28">
    <property type="entry name" value="GB|AAD43168.1"/>
    <property type="match status" value="1"/>
</dbReference>
<sequence>MAFPNTLFPLISLDHTEITNEEYKLFHTIDIMLVKKLIHSFNGTFNDAIDVVAFLLWLEREKLSVNAVYRVLKEWPNHLVGILVEQVVALLKWLGNTELVWERRGDIFLIQELCHDVVTFVYLYQRRFEILEGKNLIKSEMTERAFGEMFPREPDNRNVQDGVGLGIGARVGVRNVGDGAVYGFQNVVDRNNIGVPGPQEVLLDNNVGRVGLGIGRGVGFQNIAGGLVYDPREWSHGNQIRIQFGSIDGPQELESDFAVASAVQQLQNIDLGRAESDVSRRYIHDPRRIMNVNHYGVGAQFAAGSPVHLPQTIRTFVPGHLQYATNHNLLTFGTISDAIQGDQQIEHVVNDGGIGGIGGGFANEASSNNDRILPNIPYGPRMRYMGTNGQIQRSDQVNTRRPIPESELHMLLRGLNIEDEETDVPEDDRTVFLTFSRGDPLTEPEIWAFFTRYV</sequence>